<accession>A0ABY0RC31</accession>
<dbReference type="EMBL" id="LT629706">
    <property type="protein sequence ID" value="SDN58622.1"/>
    <property type="molecule type" value="Genomic_DNA"/>
</dbReference>
<reference evidence="1 2" key="1">
    <citation type="submission" date="2016-10" db="EMBL/GenBank/DDBJ databases">
        <authorList>
            <person name="Varghese N."/>
            <person name="Submissions S."/>
        </authorList>
    </citation>
    <scope>NUCLEOTIDE SEQUENCE [LARGE SCALE GENOMIC DNA]</scope>
    <source>
        <strain evidence="1 2">BS2776</strain>
    </source>
</reference>
<gene>
    <name evidence="1" type="ORF">SAMN04490208_0782</name>
</gene>
<dbReference type="Proteomes" id="UP000181903">
    <property type="component" value="Chromosome I"/>
</dbReference>
<keyword evidence="2" id="KW-1185">Reference proteome</keyword>
<name>A0ABY0RC31_9PSED</name>
<evidence type="ECO:0000313" key="2">
    <source>
        <dbReference type="Proteomes" id="UP000181903"/>
    </source>
</evidence>
<evidence type="ECO:0000313" key="1">
    <source>
        <dbReference type="EMBL" id="SDN58622.1"/>
    </source>
</evidence>
<sequence length="63" mass="6719">MVAPVEPVVLEAVGPNPAREALAARVGRLALAVHLVPTVPRALMVHGFQAIRLIKNQAPNYSQ</sequence>
<proteinExistence type="predicted"/>
<protein>
    <submittedName>
        <fullName evidence="1">Uncharacterized protein</fullName>
    </submittedName>
</protein>
<organism evidence="1 2">
    <name type="scientific">Pseudomonas poae</name>
    <dbReference type="NCBI Taxonomy" id="200451"/>
    <lineage>
        <taxon>Bacteria</taxon>
        <taxon>Pseudomonadati</taxon>
        <taxon>Pseudomonadota</taxon>
        <taxon>Gammaproteobacteria</taxon>
        <taxon>Pseudomonadales</taxon>
        <taxon>Pseudomonadaceae</taxon>
        <taxon>Pseudomonas</taxon>
    </lineage>
</organism>